<protein>
    <recommendedName>
        <fullName evidence="1">DUF6598 domain-containing protein</fullName>
    </recommendedName>
</protein>
<dbReference type="InterPro" id="IPR046533">
    <property type="entry name" value="DUF6598"/>
</dbReference>
<gene>
    <name evidence="2" type="ORF">NCGR_LOCUS38388</name>
</gene>
<dbReference type="EMBL" id="CAJGYO010000009">
    <property type="protein sequence ID" value="CAD6254789.1"/>
    <property type="molecule type" value="Genomic_DNA"/>
</dbReference>
<name>A0A811QF97_9POAL</name>
<organism evidence="2 3">
    <name type="scientific">Miscanthus lutarioriparius</name>
    <dbReference type="NCBI Taxonomy" id="422564"/>
    <lineage>
        <taxon>Eukaryota</taxon>
        <taxon>Viridiplantae</taxon>
        <taxon>Streptophyta</taxon>
        <taxon>Embryophyta</taxon>
        <taxon>Tracheophyta</taxon>
        <taxon>Spermatophyta</taxon>
        <taxon>Magnoliopsida</taxon>
        <taxon>Liliopsida</taxon>
        <taxon>Poales</taxon>
        <taxon>Poaceae</taxon>
        <taxon>PACMAD clade</taxon>
        <taxon>Panicoideae</taxon>
        <taxon>Andropogonodae</taxon>
        <taxon>Andropogoneae</taxon>
        <taxon>Saccharinae</taxon>
        <taxon>Miscanthus</taxon>
    </lineage>
</organism>
<evidence type="ECO:0000259" key="1">
    <source>
        <dbReference type="Pfam" id="PF20241"/>
    </source>
</evidence>
<dbReference type="Pfam" id="PF20241">
    <property type="entry name" value="DUF6598"/>
    <property type="match status" value="1"/>
</dbReference>
<dbReference type="Proteomes" id="UP000604825">
    <property type="component" value="Unassembled WGS sequence"/>
</dbReference>
<reference evidence="2" key="1">
    <citation type="submission" date="2020-10" db="EMBL/GenBank/DDBJ databases">
        <authorList>
            <person name="Han B."/>
            <person name="Lu T."/>
            <person name="Zhao Q."/>
            <person name="Huang X."/>
            <person name="Zhao Y."/>
        </authorList>
    </citation>
    <scope>NUCLEOTIDE SEQUENCE</scope>
</reference>
<proteinExistence type="predicted"/>
<keyword evidence="3" id="KW-1185">Reference proteome</keyword>
<evidence type="ECO:0000313" key="3">
    <source>
        <dbReference type="Proteomes" id="UP000604825"/>
    </source>
</evidence>
<dbReference type="PANTHER" id="PTHR33065">
    <property type="entry name" value="OS07G0486400 PROTEIN"/>
    <property type="match status" value="1"/>
</dbReference>
<comment type="caution">
    <text evidence="2">The sequence shown here is derived from an EMBL/GenBank/DDBJ whole genome shotgun (WGS) entry which is preliminary data.</text>
</comment>
<accession>A0A811QF97</accession>
<evidence type="ECO:0000313" key="2">
    <source>
        <dbReference type="EMBL" id="CAD6254789.1"/>
    </source>
</evidence>
<sequence>MSSSGGEKGGELDKPGRCLLIPSATGPNCNDVMISLGECFAINQVIDNEEKRGAIKQSFPHGHGYAHPANEQVRSRNEDIVYGKKYVSTPVMEVTSGKSYSMGTTSKVTDGKQDARRGTLEWKEVYRIADRNEIKLAKIPMDRGSVELYGYIAVRDCLDPLLNYIVNISRYDPVIMEQGSLIEMSGPKRGIDMYGDALLEYDMRIKTGDREEDDLQLIDGVSVLPDIILRPCNPYTNRLRGDHGAVDITRALLYKAVEATVEVAISEVRSNFDLSLSSFTSGIDKEIQLFGGAIGEPRRLRRFVDYTNLALKPDSEPTHCSAARLAIGPETQPTSREAQIKLYL</sequence>
<dbReference type="PANTHER" id="PTHR33065:SF88">
    <property type="entry name" value="OS11G0104220 PROTEIN"/>
    <property type="match status" value="1"/>
</dbReference>
<feature type="domain" description="DUF6598" evidence="1">
    <location>
        <begin position="142"/>
        <end position="298"/>
    </location>
</feature>
<dbReference type="AlphaFoldDB" id="A0A811QF97"/>